<feature type="domain" description="Thiazole synthase ThiG" evidence="9">
    <location>
        <begin position="15"/>
        <end position="266"/>
    </location>
</feature>
<keyword evidence="5 8" id="KW-0784">Thiamine biosynthesis</keyword>
<geneLocation type="chloroplast" evidence="10"/>
<dbReference type="GO" id="GO:1990107">
    <property type="term" value="F:thiazole synthase activity"/>
    <property type="evidence" value="ECO:0007669"/>
    <property type="project" value="UniProtKB-EC"/>
</dbReference>
<dbReference type="InterPro" id="IPR013785">
    <property type="entry name" value="Aldolase_TIM"/>
</dbReference>
<evidence type="ECO:0000256" key="4">
    <source>
        <dbReference type="ARBA" id="ARBA00022679"/>
    </source>
</evidence>
<dbReference type="RefSeq" id="YP_010147447.1">
    <property type="nucleotide sequence ID" value="NC_057081.1"/>
</dbReference>
<feature type="binding site" evidence="8">
    <location>
        <begin position="223"/>
        <end position="224"/>
    </location>
    <ligand>
        <name>1-deoxy-D-xylulose 5-phosphate</name>
        <dbReference type="ChEBI" id="CHEBI:57792"/>
    </ligand>
</feature>
<dbReference type="HAMAP" id="MF_00443">
    <property type="entry name" value="ThiG"/>
    <property type="match status" value="1"/>
</dbReference>
<sequence length="278" mass="30450">MNYDKIMLNQDELIIGGKVFTSRLITGTGKYKTLREMVKCLEESESEMVTVAIRRLNLLNISKDDNLITAIDWRKFWLLPNTAGAKTTDEAIRLAFLGRELSKRIGQEENNFVKLEVISDPKYLFPDPIGTLRAAEFLVKKGFIVLPYTNTDPMLAKHLEDIGCSTIMPLGSPIGSGQGIQNINNIQIIIENSKIPVIVDAGLGAPSEAAFAMELGAEAVLINTAIAKARDSIAMAKAMNLGVKAGRQAYLAGQMLPYKFAQSSSPVKGSDFLNVKKE</sequence>
<evidence type="ECO:0000256" key="3">
    <source>
        <dbReference type="ARBA" id="ARBA00011960"/>
    </source>
</evidence>
<feature type="binding site" evidence="8">
    <location>
        <position position="175"/>
    </location>
    <ligand>
        <name>1-deoxy-D-xylulose 5-phosphate</name>
        <dbReference type="ChEBI" id="CHEBI:57792"/>
    </ligand>
</feature>
<evidence type="ECO:0000256" key="8">
    <source>
        <dbReference type="HAMAP-Rule" id="MF_00443"/>
    </source>
</evidence>
<dbReference type="EC" id="2.8.1.10" evidence="3 8"/>
<dbReference type="PANTHER" id="PTHR34266">
    <property type="entry name" value="THIAZOLE SYNTHASE"/>
    <property type="match status" value="1"/>
</dbReference>
<name>A0A7T8G5J9_SCYLO</name>
<dbReference type="InterPro" id="IPR033983">
    <property type="entry name" value="Thiazole_synthase_ThiG"/>
</dbReference>
<dbReference type="CDD" id="cd04728">
    <property type="entry name" value="ThiG"/>
    <property type="match status" value="1"/>
</dbReference>
<dbReference type="UniPathway" id="UPA00060"/>
<reference evidence="10" key="1">
    <citation type="journal article" date="2019" name="Mitochondrial DNA Part B Resour">
        <title>The complete plastid genome of the brown alga Scytosiphon lomentaria (scytosiphonaceae, phaeophyceae).</title>
        <authorList>
            <person name="Xu K."/>
            <person name="Zhou B."/>
            <person name="Sun Y."/>
            <person name="Zang Y."/>
        </authorList>
    </citation>
    <scope>NUCLEOTIDE SEQUENCE</scope>
</reference>
<comment type="pathway">
    <text evidence="2 8">Cofactor biosynthesis; thiamine diphosphate biosynthesis.</text>
</comment>
<dbReference type="AlphaFoldDB" id="A0A7T8G5J9"/>
<feature type="active site" description="Schiff-base intermediate with DXP" evidence="8">
    <location>
        <position position="114"/>
    </location>
</feature>
<keyword evidence="6 8" id="KW-0704">Schiff base</keyword>
<dbReference type="PANTHER" id="PTHR34266:SF2">
    <property type="entry name" value="THIAZOLE SYNTHASE"/>
    <property type="match status" value="1"/>
</dbReference>
<comment type="similarity">
    <text evidence="8">Belongs to the ThiG family.</text>
</comment>
<dbReference type="EMBL" id="MK798154">
    <property type="protein sequence ID" value="QQP22277.1"/>
    <property type="molecule type" value="Genomic_DNA"/>
</dbReference>
<accession>A0A7T8G5J9</accession>
<evidence type="ECO:0000256" key="1">
    <source>
        <dbReference type="ARBA" id="ARBA00002834"/>
    </source>
</evidence>
<keyword evidence="10" id="KW-0934">Plastid</keyword>
<evidence type="ECO:0000256" key="5">
    <source>
        <dbReference type="ARBA" id="ARBA00022977"/>
    </source>
</evidence>
<feature type="binding site" evidence="8">
    <location>
        <begin position="201"/>
        <end position="202"/>
    </location>
    <ligand>
        <name>1-deoxy-D-xylulose 5-phosphate</name>
        <dbReference type="ChEBI" id="CHEBI:57792"/>
    </ligand>
</feature>
<dbReference type="InterPro" id="IPR008867">
    <property type="entry name" value="ThiG"/>
</dbReference>
<dbReference type="Pfam" id="PF05690">
    <property type="entry name" value="ThiG"/>
    <property type="match status" value="1"/>
</dbReference>
<comment type="subunit">
    <text evidence="8">Homotetramer. Forms heterodimers with either ThiH or ThiS.</text>
</comment>
<dbReference type="GO" id="GO:0009229">
    <property type="term" value="P:thiamine diphosphate biosynthetic process"/>
    <property type="evidence" value="ECO:0007669"/>
    <property type="project" value="UniProtKB-UniRule"/>
</dbReference>
<evidence type="ECO:0000256" key="7">
    <source>
        <dbReference type="ARBA" id="ARBA00049897"/>
    </source>
</evidence>
<evidence type="ECO:0000256" key="2">
    <source>
        <dbReference type="ARBA" id="ARBA00004948"/>
    </source>
</evidence>
<comment type="catalytic activity">
    <reaction evidence="7 8">
        <text>[ThiS sulfur-carrier protein]-C-terminal-Gly-aminoethanethioate + 2-iminoacetate + 1-deoxy-D-xylulose 5-phosphate = [ThiS sulfur-carrier protein]-C-terminal Gly-Gly + 2-[(2R,5Z)-2-carboxy-4-methylthiazol-5(2H)-ylidene]ethyl phosphate + 2 H2O + H(+)</text>
        <dbReference type="Rhea" id="RHEA:26297"/>
        <dbReference type="Rhea" id="RHEA-COMP:12909"/>
        <dbReference type="Rhea" id="RHEA-COMP:19908"/>
        <dbReference type="ChEBI" id="CHEBI:15377"/>
        <dbReference type="ChEBI" id="CHEBI:15378"/>
        <dbReference type="ChEBI" id="CHEBI:57792"/>
        <dbReference type="ChEBI" id="CHEBI:62899"/>
        <dbReference type="ChEBI" id="CHEBI:77846"/>
        <dbReference type="ChEBI" id="CHEBI:90778"/>
        <dbReference type="ChEBI" id="CHEBI:232372"/>
        <dbReference type="EC" id="2.8.1.10"/>
    </reaction>
</comment>
<proteinExistence type="inferred from homology"/>
<keyword evidence="10" id="KW-0150">Chloroplast</keyword>
<dbReference type="GeneID" id="67145632"/>
<dbReference type="GO" id="GO:0009507">
    <property type="term" value="C:chloroplast"/>
    <property type="evidence" value="ECO:0007669"/>
    <property type="project" value="UniProtKB-SubCell"/>
</dbReference>
<organism evidence="10">
    <name type="scientific">Scytosiphon lomentaria</name>
    <name type="common">Beanweed</name>
    <name type="synonym">Chorda lomentaria</name>
    <dbReference type="NCBI Taxonomy" id="27967"/>
    <lineage>
        <taxon>Eukaryota</taxon>
        <taxon>Sar</taxon>
        <taxon>Stramenopiles</taxon>
        <taxon>Ochrophyta</taxon>
        <taxon>PX clade</taxon>
        <taxon>Phaeophyceae</taxon>
        <taxon>Ectocarpales</taxon>
        <taxon>Scytosiphonaceae</taxon>
        <taxon>Scytosiphon</taxon>
    </lineage>
</organism>
<gene>
    <name evidence="8 10" type="primary">thiG</name>
</gene>
<comment type="subcellular location">
    <subcellularLocation>
        <location evidence="8">Plastid</location>
        <location evidence="8">Chloroplast</location>
    </subcellularLocation>
</comment>
<evidence type="ECO:0000313" key="10">
    <source>
        <dbReference type="EMBL" id="QQP22277.1"/>
    </source>
</evidence>
<evidence type="ECO:0000256" key="6">
    <source>
        <dbReference type="ARBA" id="ARBA00023270"/>
    </source>
</evidence>
<dbReference type="SUPFAM" id="SSF110399">
    <property type="entry name" value="ThiG-like"/>
    <property type="match status" value="1"/>
</dbReference>
<keyword evidence="4 8" id="KW-0808">Transferase</keyword>
<dbReference type="Gene3D" id="3.20.20.70">
    <property type="entry name" value="Aldolase class I"/>
    <property type="match status" value="1"/>
</dbReference>
<protein>
    <recommendedName>
        <fullName evidence="3 8">Thiazole synthase</fullName>
        <ecNumber evidence="3 8">2.8.1.10</ecNumber>
    </recommendedName>
</protein>
<evidence type="ECO:0000259" key="9">
    <source>
        <dbReference type="Pfam" id="PF05690"/>
    </source>
</evidence>
<comment type="function">
    <text evidence="1 8">Catalyzes the rearrangement of 1-deoxy-D-xylulose 5-phosphate (DXP) to produce the thiazole phosphate moiety of thiamine. Sulfur is provided by the thiocarboxylate moiety of the carrier protein ThiS. In vitro, sulfur can be provided by H(2)S.</text>
</comment>